<dbReference type="GO" id="GO:0006633">
    <property type="term" value="P:fatty acid biosynthetic process"/>
    <property type="evidence" value="ECO:0007669"/>
    <property type="project" value="TreeGrafter"/>
</dbReference>
<comment type="caution">
    <text evidence="4">The sequence shown here is derived from an EMBL/GenBank/DDBJ whole genome shotgun (WGS) entry which is preliminary data.</text>
</comment>
<dbReference type="OrthoDB" id="9803333at2"/>
<dbReference type="GO" id="GO:0018502">
    <property type="term" value="F:2,5-dichloro-2,5-cyclohexadiene-1,4-diol dehydrogenase activity"/>
    <property type="evidence" value="ECO:0007669"/>
    <property type="project" value="RHEA"/>
</dbReference>
<evidence type="ECO:0000313" key="5">
    <source>
        <dbReference type="Proteomes" id="UP000013201"/>
    </source>
</evidence>
<dbReference type="Proteomes" id="UP000013201">
    <property type="component" value="Unassembled WGS sequence"/>
</dbReference>
<dbReference type="RefSeq" id="WP_006968105.1">
    <property type="nucleotide sequence ID" value="NZ_CAVK010000261.1"/>
</dbReference>
<dbReference type="PANTHER" id="PTHR42760:SF133">
    <property type="entry name" value="3-OXOACYL-[ACYL-CARRIER-PROTEIN] REDUCTASE"/>
    <property type="match status" value="1"/>
</dbReference>
<dbReference type="InterPro" id="IPR036291">
    <property type="entry name" value="NAD(P)-bd_dom_sf"/>
</dbReference>
<gene>
    <name evidence="4" type="ORF">EBBID32_47100</name>
</gene>
<dbReference type="InterPro" id="IPR002347">
    <property type="entry name" value="SDR_fam"/>
</dbReference>
<dbReference type="AlphaFoldDB" id="N1MT33"/>
<dbReference type="PRINTS" id="PR00081">
    <property type="entry name" value="GDHRDH"/>
</dbReference>
<dbReference type="SUPFAM" id="SSF51735">
    <property type="entry name" value="NAD(P)-binding Rossmann-fold domains"/>
    <property type="match status" value="1"/>
</dbReference>
<evidence type="ECO:0000256" key="2">
    <source>
        <dbReference type="ARBA" id="ARBA00023002"/>
    </source>
</evidence>
<dbReference type="PRINTS" id="PR00080">
    <property type="entry name" value="SDRFAMILY"/>
</dbReference>
<comment type="catalytic activity">
    <reaction evidence="3">
        <text>2,5-dichlorocyclohexa-2,5-dien-1,4-diol + NAD(+) = 2,5-dichlorohydroquinone + NADH + H(+)</text>
        <dbReference type="Rhea" id="RHEA:15741"/>
        <dbReference type="ChEBI" id="CHEBI:15378"/>
        <dbReference type="ChEBI" id="CHEBI:27545"/>
        <dbReference type="ChEBI" id="CHEBI:28975"/>
        <dbReference type="ChEBI" id="CHEBI:57540"/>
        <dbReference type="ChEBI" id="CHEBI:57945"/>
    </reaction>
</comment>
<keyword evidence="2 4" id="KW-0560">Oxidoreductase</keyword>
<dbReference type="PANTHER" id="PTHR42760">
    <property type="entry name" value="SHORT-CHAIN DEHYDROGENASES/REDUCTASES FAMILY MEMBER"/>
    <property type="match status" value="1"/>
</dbReference>
<dbReference type="Gene3D" id="3.40.50.720">
    <property type="entry name" value="NAD(P)-binding Rossmann-like Domain"/>
    <property type="match status" value="1"/>
</dbReference>
<comment type="similarity">
    <text evidence="1">Belongs to the short-chain dehydrogenases/reductases (SDR) family.</text>
</comment>
<evidence type="ECO:0000256" key="1">
    <source>
        <dbReference type="ARBA" id="ARBA00006484"/>
    </source>
</evidence>
<protein>
    <submittedName>
        <fullName evidence="4">3-oxoacyl-[acyl-carrier protein] reductase</fullName>
        <ecNumber evidence="4">1.1.1.100</ecNumber>
    </submittedName>
</protein>
<sequence>MRFSDKIILVVGGNSGIGLASAQAFAAEGAIVRLTGRDQATIDAAVAAIPGAKGYRADIADLDAMDAVIADIAAQDGRIDTLFVNAGVGGFASFRDLTPDDWDHVDGVNLRGCIFTIQKALKLMSRGGSIVATGSIGGHAFVPGNTAYAAAKGGLYAAMKVIAGELVGEGIRVNMVSPGPIETPLLHRNPGMSEADVEAMREVMINAVPMKRMGRAEEVARAVLFLASDEASFITAANLFVDGGTLELG</sequence>
<evidence type="ECO:0000313" key="4">
    <source>
        <dbReference type="EMBL" id="CCW20335.1"/>
    </source>
</evidence>
<dbReference type="EC" id="1.1.1.100" evidence="4"/>
<name>N1MT33_9SPHN</name>
<dbReference type="FunFam" id="3.40.50.720:FF:000084">
    <property type="entry name" value="Short-chain dehydrogenase reductase"/>
    <property type="match status" value="1"/>
</dbReference>
<proteinExistence type="inferred from homology"/>
<dbReference type="EMBL" id="CAVK010000261">
    <property type="protein sequence ID" value="CCW20335.1"/>
    <property type="molecule type" value="Genomic_DNA"/>
</dbReference>
<dbReference type="GO" id="GO:0004316">
    <property type="term" value="F:3-oxoacyl-[acyl-carrier-protein] reductase (NADPH) activity"/>
    <property type="evidence" value="ECO:0007669"/>
    <property type="project" value="UniProtKB-EC"/>
</dbReference>
<dbReference type="Pfam" id="PF13561">
    <property type="entry name" value="adh_short_C2"/>
    <property type="match status" value="1"/>
</dbReference>
<accession>N1MT33</accession>
<keyword evidence="5" id="KW-1185">Reference proteome</keyword>
<organism evidence="4 5">
    <name type="scientific">Sphingobium indicum BiD32</name>
    <dbReference type="NCBI Taxonomy" id="1301087"/>
    <lineage>
        <taxon>Bacteria</taxon>
        <taxon>Pseudomonadati</taxon>
        <taxon>Pseudomonadota</taxon>
        <taxon>Alphaproteobacteria</taxon>
        <taxon>Sphingomonadales</taxon>
        <taxon>Sphingomonadaceae</taxon>
        <taxon>Sphingobium</taxon>
    </lineage>
</organism>
<dbReference type="GO" id="GO:0048038">
    <property type="term" value="F:quinone binding"/>
    <property type="evidence" value="ECO:0007669"/>
    <property type="project" value="TreeGrafter"/>
</dbReference>
<reference evidence="4 5" key="1">
    <citation type="submission" date="2013-03" db="EMBL/GenBank/DDBJ databases">
        <authorList>
            <person name="Le V."/>
        </authorList>
    </citation>
    <scope>NUCLEOTIDE SEQUENCE [LARGE SCALE GENOMIC DNA]</scope>
    <source>
        <strain evidence="4 5">BiD32</strain>
    </source>
</reference>
<reference evidence="5" key="2">
    <citation type="submission" date="2013-04" db="EMBL/GenBank/DDBJ databases">
        <title>Bisphenol A degrading Sphingobium sp. strain BiD32.</title>
        <authorList>
            <person name="Nielsen J.L."/>
            <person name="Zhou N.A."/>
            <person name="Kjeldal H."/>
        </authorList>
    </citation>
    <scope>NUCLEOTIDE SEQUENCE [LARGE SCALE GENOMIC DNA]</scope>
    <source>
        <strain evidence="5">BiD32</strain>
    </source>
</reference>
<dbReference type="CDD" id="cd05233">
    <property type="entry name" value="SDR_c"/>
    <property type="match status" value="1"/>
</dbReference>
<evidence type="ECO:0000256" key="3">
    <source>
        <dbReference type="ARBA" id="ARBA00051383"/>
    </source>
</evidence>